<sequence length="351" mass="37311">MADANQRTMRAARFDTATRTLTVTEVPVPQPRPGEVRVRVKACGICLSDAHLLDGSLRSPLPVVTPGHESSGVIDEVGVGVPRWKEGQRVAMAGGKPCGRCPKCSNGQPQECLDFQIMGFHYDGAWAEYVVVPYFVLSSIPDHLPFEQAAILADAVATPYAGLVESAKLRPAQSVGLWGIGGLGVHAVQIARMMGATPIIAFDTNEAARNRALEFGADVALDPRSPDVRAQILQHTNGLGLDVAVDLVGANSVLAQAALSLGRYGRAVMVGLSPEPIQLGAGVNFGLRSQALVGHLGYEKKHLDQLVTLVSTKRLDVSRSVTATMPLEDVAKGVERLVKKEGNPIRLVITP</sequence>
<dbReference type="RefSeq" id="WP_141643427.1">
    <property type="nucleotide sequence ID" value="NZ_VIFM01000056.1"/>
</dbReference>
<dbReference type="SMART" id="SM00829">
    <property type="entry name" value="PKS_ER"/>
    <property type="match status" value="1"/>
</dbReference>
<keyword evidence="7" id="KW-1185">Reference proteome</keyword>
<evidence type="ECO:0000256" key="2">
    <source>
        <dbReference type="ARBA" id="ARBA00022833"/>
    </source>
</evidence>
<accession>A0A540X2H0</accession>
<dbReference type="InterPro" id="IPR050129">
    <property type="entry name" value="Zn_alcohol_dh"/>
</dbReference>
<dbReference type="PROSITE" id="PS00059">
    <property type="entry name" value="ADH_ZINC"/>
    <property type="match status" value="1"/>
</dbReference>
<keyword evidence="1 4" id="KW-0479">Metal-binding</keyword>
<dbReference type="PANTHER" id="PTHR43401:SF2">
    <property type="entry name" value="L-THREONINE 3-DEHYDROGENASE"/>
    <property type="match status" value="1"/>
</dbReference>
<dbReference type="Proteomes" id="UP000315369">
    <property type="component" value="Unassembled WGS sequence"/>
</dbReference>
<evidence type="ECO:0000256" key="3">
    <source>
        <dbReference type="ARBA" id="ARBA00023002"/>
    </source>
</evidence>
<dbReference type="EMBL" id="VIFM01000056">
    <property type="protein sequence ID" value="TQF14884.1"/>
    <property type="molecule type" value="Genomic_DNA"/>
</dbReference>
<dbReference type="Pfam" id="PF00107">
    <property type="entry name" value="ADH_zinc_N"/>
    <property type="match status" value="1"/>
</dbReference>
<organism evidence="6 7">
    <name type="scientific">Myxococcus llanfairpwllgwyngyllgogerychwyrndrobwllllantysiliogogogochensis</name>
    <dbReference type="NCBI Taxonomy" id="2590453"/>
    <lineage>
        <taxon>Bacteria</taxon>
        <taxon>Pseudomonadati</taxon>
        <taxon>Myxococcota</taxon>
        <taxon>Myxococcia</taxon>
        <taxon>Myxococcales</taxon>
        <taxon>Cystobacterineae</taxon>
        <taxon>Myxococcaceae</taxon>
        <taxon>Myxococcus</taxon>
    </lineage>
</organism>
<dbReference type="CDD" id="cd08254">
    <property type="entry name" value="hydroxyacyl_CoA_DH"/>
    <property type="match status" value="1"/>
</dbReference>
<reference evidence="6 7" key="1">
    <citation type="submission" date="2019-06" db="EMBL/GenBank/DDBJ databases">
        <authorList>
            <person name="Livingstone P."/>
            <person name="Whitworth D."/>
        </authorList>
    </citation>
    <scope>NUCLEOTIDE SEQUENCE [LARGE SCALE GENOMIC DNA]</scope>
    <source>
        <strain evidence="6 7">AM401</strain>
    </source>
</reference>
<dbReference type="GO" id="GO:0016616">
    <property type="term" value="F:oxidoreductase activity, acting on the CH-OH group of donors, NAD or NADP as acceptor"/>
    <property type="evidence" value="ECO:0007669"/>
    <property type="project" value="UniProtKB-ARBA"/>
</dbReference>
<dbReference type="AlphaFoldDB" id="A0A540X2H0"/>
<evidence type="ECO:0000256" key="1">
    <source>
        <dbReference type="ARBA" id="ARBA00022723"/>
    </source>
</evidence>
<dbReference type="InterPro" id="IPR013149">
    <property type="entry name" value="ADH-like_C"/>
</dbReference>
<keyword evidence="3" id="KW-0560">Oxidoreductase</keyword>
<evidence type="ECO:0000256" key="4">
    <source>
        <dbReference type="RuleBase" id="RU361277"/>
    </source>
</evidence>
<dbReference type="InterPro" id="IPR011032">
    <property type="entry name" value="GroES-like_sf"/>
</dbReference>
<dbReference type="OrthoDB" id="9808651at2"/>
<dbReference type="SUPFAM" id="SSF51735">
    <property type="entry name" value="NAD(P)-binding Rossmann-fold domains"/>
    <property type="match status" value="1"/>
</dbReference>
<evidence type="ECO:0000313" key="7">
    <source>
        <dbReference type="Proteomes" id="UP000315369"/>
    </source>
</evidence>
<dbReference type="InterPro" id="IPR020843">
    <property type="entry name" value="ER"/>
</dbReference>
<proteinExistence type="inferred from homology"/>
<comment type="caution">
    <text evidence="6">The sequence shown here is derived from an EMBL/GenBank/DDBJ whole genome shotgun (WGS) entry which is preliminary data.</text>
</comment>
<gene>
    <name evidence="6" type="ORF">FJV41_16390</name>
</gene>
<comment type="similarity">
    <text evidence="4">Belongs to the zinc-containing alcohol dehydrogenase family.</text>
</comment>
<dbReference type="InterPro" id="IPR002328">
    <property type="entry name" value="ADH_Zn_CS"/>
</dbReference>
<dbReference type="GO" id="GO:0008270">
    <property type="term" value="F:zinc ion binding"/>
    <property type="evidence" value="ECO:0007669"/>
    <property type="project" value="InterPro"/>
</dbReference>
<dbReference type="InterPro" id="IPR036291">
    <property type="entry name" value="NAD(P)-bd_dom_sf"/>
</dbReference>
<dbReference type="Gene3D" id="3.90.180.10">
    <property type="entry name" value="Medium-chain alcohol dehydrogenases, catalytic domain"/>
    <property type="match status" value="1"/>
</dbReference>
<name>A0A540X2H0_9BACT</name>
<keyword evidence="2 4" id="KW-0862">Zinc</keyword>
<dbReference type="PANTHER" id="PTHR43401">
    <property type="entry name" value="L-THREONINE 3-DEHYDROGENASE"/>
    <property type="match status" value="1"/>
</dbReference>
<protein>
    <submittedName>
        <fullName evidence="6">Zinc-binding dehydrogenase</fullName>
    </submittedName>
</protein>
<comment type="cofactor">
    <cofactor evidence="4">
        <name>Zn(2+)</name>
        <dbReference type="ChEBI" id="CHEBI:29105"/>
    </cofactor>
</comment>
<feature type="domain" description="Enoyl reductase (ER)" evidence="5">
    <location>
        <begin position="16"/>
        <end position="349"/>
    </location>
</feature>
<evidence type="ECO:0000259" key="5">
    <source>
        <dbReference type="SMART" id="SM00829"/>
    </source>
</evidence>
<evidence type="ECO:0000313" key="6">
    <source>
        <dbReference type="EMBL" id="TQF14884.1"/>
    </source>
</evidence>
<dbReference type="InterPro" id="IPR013154">
    <property type="entry name" value="ADH-like_N"/>
</dbReference>
<dbReference type="SUPFAM" id="SSF50129">
    <property type="entry name" value="GroES-like"/>
    <property type="match status" value="1"/>
</dbReference>
<dbReference type="Pfam" id="PF08240">
    <property type="entry name" value="ADH_N"/>
    <property type="match status" value="1"/>
</dbReference>